<protein>
    <submittedName>
        <fullName evidence="3">DNA-binding protein</fullName>
    </submittedName>
</protein>
<evidence type="ECO:0000259" key="2">
    <source>
        <dbReference type="Pfam" id="PF18291"/>
    </source>
</evidence>
<feature type="domain" description="HU" evidence="2">
    <location>
        <begin position="6"/>
        <end position="124"/>
    </location>
</feature>
<dbReference type="InterPro" id="IPR041607">
    <property type="entry name" value="HU-HIG"/>
</dbReference>
<dbReference type="AlphaFoldDB" id="A0AAW5C7W7"/>
<name>A0AAW5C7W7_9BACT</name>
<dbReference type="InterPro" id="IPR010992">
    <property type="entry name" value="IHF-like_DNA-bd_dom_sf"/>
</dbReference>
<dbReference type="GeneID" id="61275347"/>
<dbReference type="Pfam" id="PF18291">
    <property type="entry name" value="HU-HIG"/>
    <property type="match status" value="1"/>
</dbReference>
<sequence>MAGTAMKIRWVLRHNPQNRLLPPKYYAAPVFAGRRDAGEMIRQIAGRSVLSAGDIVDAFANAGEVAANWLAAGCSVELPEIGSLLLEFSSEGFDDPADFRPESLRGVRLRFYPSRQLMKAIKSQLNISLPE</sequence>
<evidence type="ECO:0000313" key="3">
    <source>
        <dbReference type="EMBL" id="MCG4961117.1"/>
    </source>
</evidence>
<accession>A0AAW5C7W7</accession>
<dbReference type="RefSeq" id="WP_013612309.1">
    <property type="nucleotide sequence ID" value="NZ_JABWDG010000001.1"/>
</dbReference>
<dbReference type="EMBL" id="JAKNDN010000030">
    <property type="protein sequence ID" value="MCG4961117.1"/>
    <property type="molecule type" value="Genomic_DNA"/>
</dbReference>
<dbReference type="Proteomes" id="UP001199750">
    <property type="component" value="Unassembled WGS sequence"/>
</dbReference>
<evidence type="ECO:0000313" key="4">
    <source>
        <dbReference type="Proteomes" id="UP001199750"/>
    </source>
</evidence>
<gene>
    <name evidence="3" type="ORF">L0P03_14855</name>
</gene>
<evidence type="ECO:0000256" key="1">
    <source>
        <dbReference type="ARBA" id="ARBA00023125"/>
    </source>
</evidence>
<dbReference type="SUPFAM" id="SSF47729">
    <property type="entry name" value="IHF-like DNA-binding proteins"/>
    <property type="match status" value="1"/>
</dbReference>
<dbReference type="GO" id="GO:0003677">
    <property type="term" value="F:DNA binding"/>
    <property type="evidence" value="ECO:0007669"/>
    <property type="project" value="UniProtKB-KW"/>
</dbReference>
<reference evidence="3" key="1">
    <citation type="submission" date="2022-01" db="EMBL/GenBank/DDBJ databases">
        <title>Collection of gut derived symbiotic bacterial strains cultured from healthy donors.</title>
        <authorList>
            <person name="Lin H."/>
            <person name="Kohout C."/>
            <person name="Waligurski E."/>
            <person name="Pamer E.G."/>
        </authorList>
    </citation>
    <scope>NUCLEOTIDE SEQUENCE</scope>
    <source>
        <strain evidence="3">DFI.1.149</strain>
    </source>
</reference>
<comment type="caution">
    <text evidence="3">The sequence shown here is derived from an EMBL/GenBank/DDBJ whole genome shotgun (WGS) entry which is preliminary data.</text>
</comment>
<organism evidence="3 4">
    <name type="scientific">Odoribacter splanchnicus</name>
    <dbReference type="NCBI Taxonomy" id="28118"/>
    <lineage>
        <taxon>Bacteria</taxon>
        <taxon>Pseudomonadati</taxon>
        <taxon>Bacteroidota</taxon>
        <taxon>Bacteroidia</taxon>
        <taxon>Bacteroidales</taxon>
        <taxon>Odoribacteraceae</taxon>
        <taxon>Odoribacter</taxon>
    </lineage>
</organism>
<proteinExistence type="predicted"/>
<keyword evidence="1 3" id="KW-0238">DNA-binding</keyword>